<dbReference type="EMBL" id="JADIMA010000016">
    <property type="protein sequence ID" value="MBO8472303.1"/>
    <property type="molecule type" value="Genomic_DNA"/>
</dbReference>
<dbReference type="InterPro" id="IPR000792">
    <property type="entry name" value="Tscrpt_reg_LuxR_C"/>
</dbReference>
<evidence type="ECO:0000313" key="3">
    <source>
        <dbReference type="Proteomes" id="UP000823604"/>
    </source>
</evidence>
<gene>
    <name evidence="2" type="ORF">IAB81_01560</name>
</gene>
<comment type="caution">
    <text evidence="2">The sequence shown here is derived from an EMBL/GenBank/DDBJ whole genome shotgun (WGS) entry which is preliminary data.</text>
</comment>
<dbReference type="InterPro" id="IPR016032">
    <property type="entry name" value="Sig_transdc_resp-reg_C-effctor"/>
</dbReference>
<dbReference type="CDD" id="cd06170">
    <property type="entry name" value="LuxR_C_like"/>
    <property type="match status" value="1"/>
</dbReference>
<reference evidence="2" key="2">
    <citation type="journal article" date="2021" name="PeerJ">
        <title>Extensive microbial diversity within the chicken gut microbiome revealed by metagenomics and culture.</title>
        <authorList>
            <person name="Gilroy R."/>
            <person name="Ravi A."/>
            <person name="Getino M."/>
            <person name="Pursley I."/>
            <person name="Horton D.L."/>
            <person name="Alikhan N.F."/>
            <person name="Baker D."/>
            <person name="Gharbi K."/>
            <person name="Hall N."/>
            <person name="Watson M."/>
            <person name="Adriaenssens E.M."/>
            <person name="Foster-Nyarko E."/>
            <person name="Jarju S."/>
            <person name="Secka A."/>
            <person name="Antonio M."/>
            <person name="Oren A."/>
            <person name="Chaudhuri R.R."/>
            <person name="La Ragione R."/>
            <person name="Hildebrand F."/>
            <person name="Pallen M.J."/>
        </authorList>
    </citation>
    <scope>NUCLEOTIDE SEQUENCE</scope>
    <source>
        <strain evidence="2">B1-8020</strain>
    </source>
</reference>
<evidence type="ECO:0000259" key="1">
    <source>
        <dbReference type="PROSITE" id="PS50043"/>
    </source>
</evidence>
<dbReference type="Proteomes" id="UP000823604">
    <property type="component" value="Unassembled WGS sequence"/>
</dbReference>
<accession>A0A9D9II97</accession>
<reference evidence="2" key="1">
    <citation type="submission" date="2020-10" db="EMBL/GenBank/DDBJ databases">
        <authorList>
            <person name="Gilroy R."/>
        </authorList>
    </citation>
    <scope>NUCLEOTIDE SEQUENCE</scope>
    <source>
        <strain evidence="2">B1-8020</strain>
    </source>
</reference>
<dbReference type="SUPFAM" id="SSF46894">
    <property type="entry name" value="C-terminal effector domain of the bipartite response regulators"/>
    <property type="match status" value="1"/>
</dbReference>
<dbReference type="SMART" id="SM00421">
    <property type="entry name" value="HTH_LUXR"/>
    <property type="match status" value="1"/>
</dbReference>
<dbReference type="GO" id="GO:0006355">
    <property type="term" value="P:regulation of DNA-templated transcription"/>
    <property type="evidence" value="ECO:0007669"/>
    <property type="project" value="InterPro"/>
</dbReference>
<dbReference type="Pfam" id="PF00196">
    <property type="entry name" value="GerE"/>
    <property type="match status" value="1"/>
</dbReference>
<organism evidence="2 3">
    <name type="scientific">Candidatus Merdivivens pullicola</name>
    <dbReference type="NCBI Taxonomy" id="2840872"/>
    <lineage>
        <taxon>Bacteria</taxon>
        <taxon>Pseudomonadati</taxon>
        <taxon>Bacteroidota</taxon>
        <taxon>Bacteroidia</taxon>
        <taxon>Bacteroidales</taxon>
        <taxon>Muribaculaceae</taxon>
        <taxon>Muribaculaceae incertae sedis</taxon>
        <taxon>Candidatus Merdivivens</taxon>
    </lineage>
</organism>
<evidence type="ECO:0000313" key="2">
    <source>
        <dbReference type="EMBL" id="MBO8472303.1"/>
    </source>
</evidence>
<dbReference type="Gene3D" id="3.30.450.20">
    <property type="entry name" value="PAS domain"/>
    <property type="match status" value="1"/>
</dbReference>
<dbReference type="PROSITE" id="PS50043">
    <property type="entry name" value="HTH_LUXR_2"/>
    <property type="match status" value="1"/>
</dbReference>
<sequence length="240" mass="26790">MEKLSDESVFRLKVAKSCCNAFSSIIMYPIHILNFLTDEFLYLSETKDFIGGYTSDDISGRGWKFFIDICIPQGRNVLSKAIVFADDFFSKLPVEKKKDYSISFNYTIKVKDSNMDMKVNHQLAPLYIDSMNRAAVFIGTVFPGSNALGNTMLIRNVKEGKRWAYNVAGNCLEALAPACLTPMEKRMMSCACSGMTTNMMSSILNKSADTINGYRKSVIAKLGVQNLQEAVTMALINKLL</sequence>
<dbReference type="AlphaFoldDB" id="A0A9D9II97"/>
<proteinExistence type="predicted"/>
<feature type="domain" description="HTH luxR-type" evidence="1">
    <location>
        <begin position="173"/>
        <end position="238"/>
    </location>
</feature>
<dbReference type="GO" id="GO:0003677">
    <property type="term" value="F:DNA binding"/>
    <property type="evidence" value="ECO:0007669"/>
    <property type="project" value="InterPro"/>
</dbReference>
<dbReference type="InterPro" id="IPR036388">
    <property type="entry name" value="WH-like_DNA-bd_sf"/>
</dbReference>
<protein>
    <submittedName>
        <fullName evidence="2">Helix-turn-helix domain-containing protein</fullName>
    </submittedName>
</protein>
<dbReference type="Gene3D" id="1.10.10.10">
    <property type="entry name" value="Winged helix-like DNA-binding domain superfamily/Winged helix DNA-binding domain"/>
    <property type="match status" value="1"/>
</dbReference>
<name>A0A9D9II97_9BACT</name>